<feature type="non-terminal residue" evidence="1">
    <location>
        <position position="206"/>
    </location>
</feature>
<organism evidence="1 2">
    <name type="scientific">Saprolegnia parasitica (strain CBS 223.65)</name>
    <dbReference type="NCBI Taxonomy" id="695850"/>
    <lineage>
        <taxon>Eukaryota</taxon>
        <taxon>Sar</taxon>
        <taxon>Stramenopiles</taxon>
        <taxon>Oomycota</taxon>
        <taxon>Saprolegniomycetes</taxon>
        <taxon>Saprolegniales</taxon>
        <taxon>Saprolegniaceae</taxon>
        <taxon>Saprolegnia</taxon>
    </lineage>
</organism>
<accession>A0A067CHS9</accession>
<dbReference type="EMBL" id="KK583209">
    <property type="protein sequence ID" value="KDO28710.1"/>
    <property type="molecule type" value="Genomic_DNA"/>
</dbReference>
<dbReference type="AlphaFoldDB" id="A0A067CHS9"/>
<proteinExistence type="predicted"/>
<evidence type="ECO:0000313" key="1">
    <source>
        <dbReference type="EMBL" id="KDO28710.1"/>
    </source>
</evidence>
<reference evidence="1 2" key="1">
    <citation type="journal article" date="2013" name="PLoS Genet.">
        <title>Distinctive expansion of potential virulence genes in the genome of the oomycete fish pathogen Saprolegnia parasitica.</title>
        <authorList>
            <person name="Jiang R.H."/>
            <person name="de Bruijn I."/>
            <person name="Haas B.J."/>
            <person name="Belmonte R."/>
            <person name="Lobach L."/>
            <person name="Christie J."/>
            <person name="van den Ackerveken G."/>
            <person name="Bottin A."/>
            <person name="Bulone V."/>
            <person name="Diaz-Moreno S.M."/>
            <person name="Dumas B."/>
            <person name="Fan L."/>
            <person name="Gaulin E."/>
            <person name="Govers F."/>
            <person name="Grenville-Briggs L.J."/>
            <person name="Horner N.R."/>
            <person name="Levin J.Z."/>
            <person name="Mammella M."/>
            <person name="Meijer H.J."/>
            <person name="Morris P."/>
            <person name="Nusbaum C."/>
            <person name="Oome S."/>
            <person name="Phillips A.J."/>
            <person name="van Rooyen D."/>
            <person name="Rzeszutek E."/>
            <person name="Saraiva M."/>
            <person name="Secombes C.J."/>
            <person name="Seidl M.F."/>
            <person name="Snel B."/>
            <person name="Stassen J.H."/>
            <person name="Sykes S."/>
            <person name="Tripathy S."/>
            <person name="van den Berg H."/>
            <person name="Vega-Arreguin J.C."/>
            <person name="Wawra S."/>
            <person name="Young S.K."/>
            <person name="Zeng Q."/>
            <person name="Dieguez-Uribeondo J."/>
            <person name="Russ C."/>
            <person name="Tyler B.M."/>
            <person name="van West P."/>
        </authorList>
    </citation>
    <scope>NUCLEOTIDE SEQUENCE [LARGE SCALE GENOMIC DNA]</scope>
    <source>
        <strain evidence="1 2">CBS 223.65</strain>
    </source>
</reference>
<sequence>MLNVSSLPLAAYISEPLPWQGSSFPPAAYTNYSDFNVAFLARNQRLYSNTTLPAGTTFLADETTNAQVARAIITLHAQPALSFDECFARSLLGLPGLVFYTNANMQRICATLHNATSAVDDAENACFQSRLFTYEYGRSCLWLVPGDAISARTDTPDRVVTLYFVKAELRPRGFDYGLFFYRIGTTLFVWYRLYVHYYRHCLELEA</sequence>
<dbReference type="Proteomes" id="UP000030745">
    <property type="component" value="Unassembled WGS sequence"/>
</dbReference>
<evidence type="ECO:0000313" key="2">
    <source>
        <dbReference type="Proteomes" id="UP000030745"/>
    </source>
</evidence>
<name>A0A067CHS9_SAPPC</name>
<dbReference type="VEuPathDB" id="FungiDB:SPRG_05671"/>
<gene>
    <name evidence="1" type="ORF">SPRG_05671</name>
</gene>
<dbReference type="RefSeq" id="XP_012200350.1">
    <property type="nucleotide sequence ID" value="XM_012344960.1"/>
</dbReference>
<dbReference type="OrthoDB" id="10403750at2759"/>
<protein>
    <submittedName>
        <fullName evidence="1">Uncharacterized protein</fullName>
    </submittedName>
</protein>
<dbReference type="KEGG" id="spar:SPRG_05671"/>
<dbReference type="GeneID" id="24128059"/>
<keyword evidence="2" id="KW-1185">Reference proteome</keyword>